<evidence type="ECO:0000256" key="1">
    <source>
        <dbReference type="SAM" id="MobiDB-lite"/>
    </source>
</evidence>
<dbReference type="RefSeq" id="WP_239795782.1">
    <property type="nucleotide sequence ID" value="NZ_OU912926.1"/>
</dbReference>
<feature type="region of interest" description="Disordered" evidence="1">
    <location>
        <begin position="147"/>
        <end position="168"/>
    </location>
</feature>
<protein>
    <submittedName>
        <fullName evidence="2">Uncharacterized protein</fullName>
    </submittedName>
</protein>
<evidence type="ECO:0000313" key="2">
    <source>
        <dbReference type="EMBL" id="CAG9931716.1"/>
    </source>
</evidence>
<feature type="compositionally biased region" description="Polar residues" evidence="1">
    <location>
        <begin position="1"/>
        <end position="17"/>
    </location>
</feature>
<keyword evidence="3" id="KW-1185">Reference proteome</keyword>
<feature type="compositionally biased region" description="Basic and acidic residues" evidence="1">
    <location>
        <begin position="19"/>
        <end position="59"/>
    </location>
</feature>
<reference evidence="2 3" key="1">
    <citation type="submission" date="2021-10" db="EMBL/GenBank/DDBJ databases">
        <authorList>
            <person name="Koch H."/>
        </authorList>
    </citation>
    <scope>NUCLEOTIDE SEQUENCE [LARGE SCALE GENOMIC DNA]</scope>
    <source>
        <strain evidence="2">6680</strain>
    </source>
</reference>
<dbReference type="EMBL" id="OU912926">
    <property type="protein sequence ID" value="CAG9931716.1"/>
    <property type="molecule type" value="Genomic_DNA"/>
</dbReference>
<proteinExistence type="predicted"/>
<gene>
    <name evidence="2" type="ORF">NTG6680_0463</name>
</gene>
<evidence type="ECO:0000313" key="3">
    <source>
        <dbReference type="Proteomes" id="UP000839052"/>
    </source>
</evidence>
<accession>A0ABN8AJ77</accession>
<name>A0ABN8AJ77_9PROT</name>
<dbReference type="Proteomes" id="UP000839052">
    <property type="component" value="Chromosome"/>
</dbReference>
<feature type="region of interest" description="Disordered" evidence="1">
    <location>
        <begin position="1"/>
        <end position="59"/>
    </location>
</feature>
<organism evidence="2 3">
    <name type="scientific">Candidatus Nitrotoga arctica</name>
    <dbReference type="NCBI Taxonomy" id="453162"/>
    <lineage>
        <taxon>Bacteria</taxon>
        <taxon>Pseudomonadati</taxon>
        <taxon>Pseudomonadota</taxon>
        <taxon>Betaproteobacteria</taxon>
        <taxon>Nitrosomonadales</taxon>
        <taxon>Gallionellaceae</taxon>
        <taxon>Candidatus Nitrotoga</taxon>
    </lineage>
</organism>
<sequence length="235" mass="26527">MTCLGQTAITASQTPAPQTKDERYGKGLESMREILERAENKQSRDERDDDEVKQLRSTKRDLEALESEVEADFIAIGQHLKDAKLPAEIINRHKAAMKEFKTKQSELKQKLKDVEEADDVKDQTKRTDKVKELAIFMKANQHHKTHTLTDSNKLTFSPPDGKVRAPSDTEREFKTSLFKLQAIHLAGPIPMASFMKKEVFRGTLFGRSSRSWVTIGCNILCIEASVLALTALVDN</sequence>